<name>A0AAX4J8A3_9MICR</name>
<sequence>MFFTPVLILNMQRLVATSENSASTSTKEINKAYEARDKMLFAMNDQYSKVNYERNELEKIRKIAFDSLMESVTFPKKMQSSWPSKCGDEKYEIKKKDMGALQRYSDENVHNGKNEALHLALLILYEKTRQLHSDILIRNFTYDHLNYEQLINILKMSVNIKLNDQNNLIFEQVQKNNDHKEIMKSIDQANICNNVIKNMKDLTFLKDGRHLKMYLFGKKYCKIFLAFVHDGAKLERMYMRVDAEQKMLKLNKKTRTPRLWVKLIYVFDLYLICNCCTENLPEKSHIFKPVLIKLVMNIKI</sequence>
<dbReference type="EMBL" id="CP142726">
    <property type="protein sequence ID" value="WUR02143.1"/>
    <property type="molecule type" value="Genomic_DNA"/>
</dbReference>
<dbReference type="Proteomes" id="UP001334084">
    <property type="component" value="Chromosome 1"/>
</dbReference>
<evidence type="ECO:0000313" key="2">
    <source>
        <dbReference type="Proteomes" id="UP001334084"/>
    </source>
</evidence>
<keyword evidence="2" id="KW-1185">Reference proteome</keyword>
<dbReference type="GeneID" id="90539947"/>
<dbReference type="RefSeq" id="XP_065328288.1">
    <property type="nucleotide sequence ID" value="XM_065472216.1"/>
</dbReference>
<dbReference type="KEGG" id="vnx:VNE69_01082"/>
<gene>
    <name evidence="1" type="ORF">VNE69_01082</name>
</gene>
<protein>
    <submittedName>
        <fullName evidence="1">Uncharacterized protein</fullName>
    </submittedName>
</protein>
<accession>A0AAX4J8A3</accession>
<proteinExistence type="predicted"/>
<organism evidence="1 2">
    <name type="scientific">Vairimorpha necatrix</name>
    <dbReference type="NCBI Taxonomy" id="6039"/>
    <lineage>
        <taxon>Eukaryota</taxon>
        <taxon>Fungi</taxon>
        <taxon>Fungi incertae sedis</taxon>
        <taxon>Microsporidia</taxon>
        <taxon>Nosematidae</taxon>
        <taxon>Vairimorpha</taxon>
    </lineage>
</organism>
<evidence type="ECO:0000313" key="1">
    <source>
        <dbReference type="EMBL" id="WUR02143.1"/>
    </source>
</evidence>
<reference evidence="1" key="1">
    <citation type="journal article" date="2024" name="BMC Genomics">
        <title>Functional annotation of a divergent genome using sequence and structure-based similarity.</title>
        <authorList>
            <person name="Svedberg D."/>
            <person name="Winiger R.R."/>
            <person name="Berg A."/>
            <person name="Sharma H."/>
            <person name="Tellgren-Roth C."/>
            <person name="Debrunner-Vossbrinck B.A."/>
            <person name="Vossbrinck C.R."/>
            <person name="Barandun J."/>
        </authorList>
    </citation>
    <scope>NUCLEOTIDE SEQUENCE</scope>
    <source>
        <strain evidence="1">Illinois isolate</strain>
    </source>
</reference>
<dbReference type="AlphaFoldDB" id="A0AAX4J8A3"/>